<feature type="non-terminal residue" evidence="3">
    <location>
        <position position="1"/>
    </location>
</feature>
<dbReference type="EMBL" id="BLKM01000053">
    <property type="protein sequence ID" value="GFG28323.1"/>
    <property type="molecule type" value="Genomic_DNA"/>
</dbReference>
<feature type="region of interest" description="Disordered" evidence="1">
    <location>
        <begin position="188"/>
        <end position="208"/>
    </location>
</feature>
<dbReference type="InterPro" id="IPR030417">
    <property type="entry name" value="MS4A"/>
</dbReference>
<evidence type="ECO:0000313" key="4">
    <source>
        <dbReference type="Proteomes" id="UP000502823"/>
    </source>
</evidence>
<protein>
    <recommendedName>
        <fullName evidence="5">Transmembrane protein</fullName>
    </recommendedName>
</protein>
<evidence type="ECO:0000313" key="3">
    <source>
        <dbReference type="EMBL" id="GFG28323.1"/>
    </source>
</evidence>
<feature type="transmembrane region" description="Helical" evidence="2">
    <location>
        <begin position="150"/>
        <end position="175"/>
    </location>
</feature>
<dbReference type="AlphaFoldDB" id="A0A6L2P7X7"/>
<feature type="compositionally biased region" description="Basic and acidic residues" evidence="1">
    <location>
        <begin position="318"/>
        <end position="327"/>
    </location>
</feature>
<comment type="caution">
    <text evidence="3">The sequence shown here is derived from an EMBL/GenBank/DDBJ whole genome shotgun (WGS) entry which is preliminary data.</text>
</comment>
<evidence type="ECO:0008006" key="5">
    <source>
        <dbReference type="Google" id="ProtNLM"/>
    </source>
</evidence>
<feature type="region of interest" description="Disordered" evidence="1">
    <location>
        <begin position="304"/>
        <end position="327"/>
    </location>
</feature>
<dbReference type="InParanoid" id="A0A6L2P7X7"/>
<dbReference type="PANTHER" id="PTHR23320">
    <property type="entry name" value="MEMBRANE-SPANNING 4-DOMAINS SUBFAMILY A MS4A -RELATED"/>
    <property type="match status" value="1"/>
</dbReference>
<dbReference type="GO" id="GO:0016020">
    <property type="term" value="C:membrane"/>
    <property type="evidence" value="ECO:0007669"/>
    <property type="project" value="UniProtKB-SubCell"/>
</dbReference>
<feature type="non-terminal residue" evidence="3">
    <location>
        <position position="370"/>
    </location>
</feature>
<keyword evidence="4" id="KW-1185">Reference proteome</keyword>
<evidence type="ECO:0000256" key="2">
    <source>
        <dbReference type="SAM" id="Phobius"/>
    </source>
</evidence>
<evidence type="ECO:0000256" key="1">
    <source>
        <dbReference type="SAM" id="MobiDB-lite"/>
    </source>
</evidence>
<feature type="transmembrane region" description="Helical" evidence="2">
    <location>
        <begin position="120"/>
        <end position="143"/>
    </location>
</feature>
<feature type="compositionally biased region" description="Basic residues" evidence="1">
    <location>
        <begin position="305"/>
        <end position="317"/>
    </location>
</feature>
<dbReference type="OrthoDB" id="7733275at2759"/>
<keyword evidence="2" id="KW-1133">Transmembrane helix</keyword>
<sequence>AIPPSLADTPDPLVVKSPADSFSSTLKTRSSTVSGSFQGDGPAEENSFLFLGVAQMLLGVLMAVFGVLAIVHEASLSNVGAGLWGGAVAMAAGVVGVMAGLRNCYSVRDASPSTLTVTSFLALCLVSLAVSNLVVVLAVIGLVSSDGRNWAPLLANCGLLLMSCAQCLVTIVSGFRCYRQVCPCAGRRDRKQPSARWPLPDSPEPAGSFYSTSSKELLVSNWLGQQRRHMLLITQPPIHGPHGPIFTLPSPPPIPPPSVIGYHLPNSPFLNPLVPPRYVMPRPATTLNGSVEGAWHLQDSDTVRRGCHGTKKRKRSSASKEIERQRSVTEEEVACTYTGLDREIAEEFIRTAMEPGTGRHKQAAHEINVD</sequence>
<dbReference type="PANTHER" id="PTHR23320:SF173">
    <property type="entry name" value="MARVEL DOMAIN-CONTAINING PROTEIN-RELATED"/>
    <property type="match status" value="1"/>
</dbReference>
<gene>
    <name evidence="3" type="ORF">Cfor_11386</name>
</gene>
<dbReference type="Proteomes" id="UP000502823">
    <property type="component" value="Unassembled WGS sequence"/>
</dbReference>
<proteinExistence type="predicted"/>
<reference evidence="4" key="1">
    <citation type="submission" date="2020-01" db="EMBL/GenBank/DDBJ databases">
        <title>Draft genome sequence of the Termite Coptotermes fromosanus.</title>
        <authorList>
            <person name="Itakura S."/>
            <person name="Yosikawa Y."/>
            <person name="Umezawa K."/>
        </authorList>
    </citation>
    <scope>NUCLEOTIDE SEQUENCE [LARGE SCALE GENOMIC DNA]</scope>
</reference>
<keyword evidence="2" id="KW-0472">Membrane</keyword>
<feature type="transmembrane region" description="Helical" evidence="2">
    <location>
        <begin position="48"/>
        <end position="71"/>
    </location>
</feature>
<accession>A0A6L2P7X7</accession>
<organism evidence="3 4">
    <name type="scientific">Coptotermes formosanus</name>
    <name type="common">Formosan subterranean termite</name>
    <dbReference type="NCBI Taxonomy" id="36987"/>
    <lineage>
        <taxon>Eukaryota</taxon>
        <taxon>Metazoa</taxon>
        <taxon>Ecdysozoa</taxon>
        <taxon>Arthropoda</taxon>
        <taxon>Hexapoda</taxon>
        <taxon>Insecta</taxon>
        <taxon>Pterygota</taxon>
        <taxon>Neoptera</taxon>
        <taxon>Polyneoptera</taxon>
        <taxon>Dictyoptera</taxon>
        <taxon>Blattodea</taxon>
        <taxon>Blattoidea</taxon>
        <taxon>Termitoidae</taxon>
        <taxon>Rhinotermitidae</taxon>
        <taxon>Coptotermes</taxon>
    </lineage>
</organism>
<keyword evidence="2" id="KW-0812">Transmembrane</keyword>
<name>A0A6L2P7X7_COPFO</name>
<feature type="transmembrane region" description="Helical" evidence="2">
    <location>
        <begin position="83"/>
        <end position="100"/>
    </location>
</feature>